<dbReference type="Gene3D" id="3.40.630.30">
    <property type="match status" value="1"/>
</dbReference>
<dbReference type="EMBL" id="CP033433">
    <property type="protein sequence ID" value="AYQ72483.1"/>
    <property type="molecule type" value="Genomic_DNA"/>
</dbReference>
<dbReference type="SUPFAM" id="SSF55729">
    <property type="entry name" value="Acyl-CoA N-acyltransferases (Nat)"/>
    <property type="match status" value="1"/>
</dbReference>
<dbReference type="KEGG" id="coh:EAV92_07835"/>
<dbReference type="AlphaFoldDB" id="A0A3G3JW55"/>
<dbReference type="PANTHER" id="PTHR43792:SF16">
    <property type="entry name" value="N-ACETYLTRANSFERASE DOMAIN-CONTAINING PROTEIN"/>
    <property type="match status" value="1"/>
</dbReference>
<dbReference type="Pfam" id="PF13302">
    <property type="entry name" value="Acetyltransf_3"/>
    <property type="match status" value="1"/>
</dbReference>
<dbReference type="PANTHER" id="PTHR43792">
    <property type="entry name" value="GNAT FAMILY, PUTATIVE (AFU_ORTHOLOGUE AFUA_3G00765)-RELATED-RELATED"/>
    <property type="match status" value="1"/>
</dbReference>
<accession>A0A3G3JW55</accession>
<dbReference type="Proteomes" id="UP000269097">
    <property type="component" value="Chromosome"/>
</dbReference>
<dbReference type="GO" id="GO:0016747">
    <property type="term" value="F:acyltransferase activity, transferring groups other than amino-acyl groups"/>
    <property type="evidence" value="ECO:0007669"/>
    <property type="project" value="InterPro"/>
</dbReference>
<proteinExistence type="predicted"/>
<sequence length="183" mass="21542">MNHLLDTKTDRLYIRPYRTDDFDKSFSLMQDKDLYRFLHFDVMNYVEYQGLFNWLIQSYESKGMDFKYSFAIILNETNQLIGWVGVGNLDFLQDEKEIYYLVGQDHWGKGFAYEAAQEVVNYSFNTLGLSRVVAKVAPENLASKRIIEKLGFKFEYELNNLPEEHAECNGELLYSLDKQDFSS</sequence>
<feature type="domain" description="N-acetyltransferase" evidence="1">
    <location>
        <begin position="12"/>
        <end position="179"/>
    </location>
</feature>
<keyword evidence="3" id="KW-1185">Reference proteome</keyword>
<evidence type="ECO:0000313" key="2">
    <source>
        <dbReference type="EMBL" id="AYQ72483.1"/>
    </source>
</evidence>
<evidence type="ECO:0000313" key="3">
    <source>
        <dbReference type="Proteomes" id="UP000269097"/>
    </source>
</evidence>
<keyword evidence="2" id="KW-0808">Transferase</keyword>
<protein>
    <submittedName>
        <fullName evidence="2">N-acetyltransferase</fullName>
    </submittedName>
</protein>
<gene>
    <name evidence="2" type="ORF">EAV92_07835</name>
</gene>
<dbReference type="PROSITE" id="PS51186">
    <property type="entry name" value="GNAT"/>
    <property type="match status" value="1"/>
</dbReference>
<reference evidence="2 3" key="1">
    <citation type="submission" date="2018-10" db="EMBL/GenBank/DDBJ databases">
        <title>Genome Sequence of Cohnella sp.</title>
        <authorList>
            <person name="Srinivasan S."/>
            <person name="Kim M.K."/>
        </authorList>
    </citation>
    <scope>NUCLEOTIDE SEQUENCE [LARGE SCALE GENOMIC DNA]</scope>
    <source>
        <strain evidence="2 3">18JY8-7</strain>
    </source>
</reference>
<dbReference type="InterPro" id="IPR000182">
    <property type="entry name" value="GNAT_dom"/>
</dbReference>
<dbReference type="InterPro" id="IPR051531">
    <property type="entry name" value="N-acetyltransferase"/>
</dbReference>
<name>A0A3G3JW55_9BACL</name>
<dbReference type="RefSeq" id="WP_123040543.1">
    <property type="nucleotide sequence ID" value="NZ_CP033433.1"/>
</dbReference>
<organism evidence="2 3">
    <name type="scientific">Cohnella candidum</name>
    <dbReference type="NCBI Taxonomy" id="2674991"/>
    <lineage>
        <taxon>Bacteria</taxon>
        <taxon>Bacillati</taxon>
        <taxon>Bacillota</taxon>
        <taxon>Bacilli</taxon>
        <taxon>Bacillales</taxon>
        <taxon>Paenibacillaceae</taxon>
        <taxon>Cohnella</taxon>
    </lineage>
</organism>
<dbReference type="InterPro" id="IPR016181">
    <property type="entry name" value="Acyl_CoA_acyltransferase"/>
</dbReference>
<evidence type="ECO:0000259" key="1">
    <source>
        <dbReference type="PROSITE" id="PS51186"/>
    </source>
</evidence>